<sequence length="1411" mass="160913">MQYQKKSVIVLGDYDQFFAIETQSCRSCDIHLNGCKTCTQELFDVNEVTYPLLKCKSCQNGLYLLTFPFDKYENIKSISLCVNDCGITVEIIAITAILNMDARNVHESIEFLIRAQIQSSKHSRLAIDAQMKDAKIVQHNHQHSAQIATQTFQYTVLAVIIVKHLNNLDLNTNVALSGCLQSNSSNINDCIACKEGYRLNRQDTSTDNCEKCKVQNQCFDQDQIEMFDMCQTCSTKNKCDICKIGYLMPGQHHCQLKCDLGYYPETIFSSDECISDEETDCLACTPNQYLTIQNIEQQTGFCQAKINAVGSIKIFVTSNYNPLLVQDGSINKPFQDLFDGVTRAFELGSQYTSAIINIYLFKVDDIGADSCLNSRIQCCLIKDQALANVQPGSYDCSILEENCQKDNPNSMFRLQEFQNPQLSFPIVLLLENVEIINIFYDMNSLIQVSEIENPLIKVKFINTLKQSKLKFLNFQRYPNEIYYQTHINYTNKVLEAFNDLRNKLNQANPQSSCQNTICFKIEITNSGFNQLHFLKKKQTNPVKINPEIGSRYQASVINLDTFKGDVYLFNSTFIDNYVMYDGGCQISDQLFSDFQVNNSEYLNYIGVQSKVQIKTLVSIRNHSNKIVIMKNKFSNNIAMVGILHIDLQDSLNNPLIIQSNEFTRNQVFALSNVIQVTKQQKKVLNTNINSLPSCRGILISGNLFTQNIGCWNQPVHGAISIQCKEIDLDEMVLHQNQINYIEQLDFMQYGALINQQSLLNIKSKDLYTNNQNLVITYQDIIISMNLEILQLRGNQYIENYASLKSSIVNIEGFLSVQFKNEVFKLNGNSFADALKIYSSLYANVITDKQAIDQYTFNNIKSKQSLDESYFSSNDINRSLSILRVKRAIEVNFENCDFSSNWIFDQGLEQNKDDFSTGGILLEDFYGEFNFNGINTKGFHDQGGVVSAMKTSQFFPLFRDLQEGQRTPLIRFKNTIFKKFDIINTLFRQIKFYSAASIYNLNLFGFSQNDKNFYDISKSNSYLASIQNCQFTLIEMINCEKIINLYHPNLEISNNQFSYIGGDPTIGHFGPQNLLQFGIYKDSIYLMKSNIFKFNYLPNGAIIGLTEVNDNGGSSVDYNLVITQNIFLNNTCQVLMNLNSNDWIKVKISLSSFQSNFGNLYSNEIYVGPKLKKLLVNSTSFNDINPTQILKASIIYQQGNSEVEITKSKFYCYYIGQNQNRMKIQIQQQVIAESLSPPLYFSGGQISLSNNQYTQCHGSLNGGVIYADQNSNITDYKSSYYENSAFNGGVFYMKDKATISIQDTIIQDNFADQSSVAVIDQYSKLYLSQNTRIIDNNAHYFATIYALSQSNYYIEDSSFQNCQAETAAVIYSLSPAQVIFYLLNLKGQLHKEDPVSSKYCFQWISNYFTSFY</sequence>
<dbReference type="EMBL" id="CCKQ01006765">
    <property type="protein sequence ID" value="CDW78085.1"/>
    <property type="molecule type" value="Genomic_DNA"/>
</dbReference>
<dbReference type="Proteomes" id="UP000039865">
    <property type="component" value="Unassembled WGS sequence"/>
</dbReference>
<organism evidence="1 2">
    <name type="scientific">Stylonychia lemnae</name>
    <name type="common">Ciliate</name>
    <dbReference type="NCBI Taxonomy" id="5949"/>
    <lineage>
        <taxon>Eukaryota</taxon>
        <taxon>Sar</taxon>
        <taxon>Alveolata</taxon>
        <taxon>Ciliophora</taxon>
        <taxon>Intramacronucleata</taxon>
        <taxon>Spirotrichea</taxon>
        <taxon>Stichotrichia</taxon>
        <taxon>Sporadotrichida</taxon>
        <taxon>Oxytrichidae</taxon>
        <taxon>Stylonychinae</taxon>
        <taxon>Stylonychia</taxon>
    </lineage>
</organism>
<evidence type="ECO:0000313" key="2">
    <source>
        <dbReference type="Proteomes" id="UP000039865"/>
    </source>
</evidence>
<protein>
    <submittedName>
        <fullName evidence="1">Uncharacterized protein</fullName>
    </submittedName>
</protein>
<dbReference type="InParanoid" id="A0A078A762"/>
<keyword evidence="2" id="KW-1185">Reference proteome</keyword>
<reference evidence="1 2" key="1">
    <citation type="submission" date="2014-06" db="EMBL/GenBank/DDBJ databases">
        <authorList>
            <person name="Swart Estienne"/>
        </authorList>
    </citation>
    <scope>NUCLEOTIDE SEQUENCE [LARGE SCALE GENOMIC DNA]</scope>
    <source>
        <strain evidence="1 2">130c</strain>
    </source>
</reference>
<proteinExistence type="predicted"/>
<gene>
    <name evidence="1" type="primary">Contig19402.g20572</name>
    <name evidence="1" type="ORF">STYLEM_7056</name>
</gene>
<evidence type="ECO:0000313" key="1">
    <source>
        <dbReference type="EMBL" id="CDW78085.1"/>
    </source>
</evidence>
<name>A0A078A762_STYLE</name>
<accession>A0A078A762</accession>